<protein>
    <submittedName>
        <fullName evidence="1">Uncharacterized protein</fullName>
    </submittedName>
</protein>
<evidence type="ECO:0000313" key="2">
    <source>
        <dbReference type="Proteomes" id="UP001056384"/>
    </source>
</evidence>
<dbReference type="Proteomes" id="UP001056384">
    <property type="component" value="Chromosome 10"/>
</dbReference>
<organism evidence="1 2">
    <name type="scientific">Septoria linicola</name>
    <dbReference type="NCBI Taxonomy" id="215465"/>
    <lineage>
        <taxon>Eukaryota</taxon>
        <taxon>Fungi</taxon>
        <taxon>Dikarya</taxon>
        <taxon>Ascomycota</taxon>
        <taxon>Pezizomycotina</taxon>
        <taxon>Dothideomycetes</taxon>
        <taxon>Dothideomycetidae</taxon>
        <taxon>Mycosphaerellales</taxon>
        <taxon>Mycosphaerellaceae</taxon>
        <taxon>Septoria</taxon>
    </lineage>
</organism>
<accession>A0A9Q9EPU0</accession>
<dbReference type="OrthoDB" id="4483229at2759"/>
<dbReference type="AlphaFoldDB" id="A0A9Q9EPU0"/>
<gene>
    <name evidence="1" type="ORF">Slin15195_G114010</name>
</gene>
<name>A0A9Q9EPU0_9PEZI</name>
<sequence length="87" mass="9900">MFHMVFIDTLDDYYEDETQAPVQASSSASSPFKGKSPHECYLLLRQLVKDTESQVNWQLFVVVDERSLQDDTVILACMPLEKDGEAV</sequence>
<keyword evidence="2" id="KW-1185">Reference proteome</keyword>
<evidence type="ECO:0000313" key="1">
    <source>
        <dbReference type="EMBL" id="USW58082.1"/>
    </source>
</evidence>
<proteinExistence type="predicted"/>
<dbReference type="EMBL" id="CP099427">
    <property type="protein sequence ID" value="USW58082.1"/>
    <property type="molecule type" value="Genomic_DNA"/>
</dbReference>
<reference evidence="1" key="1">
    <citation type="submission" date="2022-06" db="EMBL/GenBank/DDBJ databases">
        <title>Complete genome sequences of two strains of the flax pathogen Septoria linicola.</title>
        <authorList>
            <person name="Lapalu N."/>
            <person name="Simon A."/>
            <person name="Demenou B."/>
            <person name="Paumier D."/>
            <person name="Guillot M.-P."/>
            <person name="Gout L."/>
            <person name="Valade R."/>
        </authorList>
    </citation>
    <scope>NUCLEOTIDE SEQUENCE</scope>
    <source>
        <strain evidence="1">SE15195</strain>
    </source>
</reference>